<dbReference type="Proteomes" id="UP001595616">
    <property type="component" value="Unassembled WGS sequence"/>
</dbReference>
<evidence type="ECO:0000313" key="3">
    <source>
        <dbReference type="Proteomes" id="UP001595616"/>
    </source>
</evidence>
<feature type="transmembrane region" description="Helical" evidence="1">
    <location>
        <begin position="12"/>
        <end position="33"/>
    </location>
</feature>
<keyword evidence="1" id="KW-1133">Transmembrane helix</keyword>
<keyword evidence="1" id="KW-0472">Membrane</keyword>
<reference evidence="3" key="1">
    <citation type="journal article" date="2019" name="Int. J. Syst. Evol. Microbiol.">
        <title>The Global Catalogue of Microorganisms (GCM) 10K type strain sequencing project: providing services to taxonomists for standard genome sequencing and annotation.</title>
        <authorList>
            <consortium name="The Broad Institute Genomics Platform"/>
            <consortium name="The Broad Institute Genome Sequencing Center for Infectious Disease"/>
            <person name="Wu L."/>
            <person name="Ma J."/>
        </authorList>
    </citation>
    <scope>NUCLEOTIDE SEQUENCE [LARGE SCALE GENOMIC DNA]</scope>
    <source>
        <strain evidence="3">CECT 7956</strain>
    </source>
</reference>
<dbReference type="RefSeq" id="WP_379835706.1">
    <property type="nucleotide sequence ID" value="NZ_JBHRYQ010000001.1"/>
</dbReference>
<dbReference type="EMBL" id="JBHRYQ010000001">
    <property type="protein sequence ID" value="MFC3809989.1"/>
    <property type="molecule type" value="Genomic_DNA"/>
</dbReference>
<comment type="caution">
    <text evidence="2">The sequence shown here is derived from an EMBL/GenBank/DDBJ whole genome shotgun (WGS) entry which is preliminary data.</text>
</comment>
<protein>
    <submittedName>
        <fullName evidence="2">Uncharacterized protein</fullName>
    </submittedName>
</protein>
<keyword evidence="1" id="KW-0812">Transmembrane</keyword>
<name>A0ABV7YTT1_9BACT</name>
<gene>
    <name evidence="2" type="ORF">ACFOOI_04940</name>
</gene>
<proteinExistence type="predicted"/>
<evidence type="ECO:0000256" key="1">
    <source>
        <dbReference type="SAM" id="Phobius"/>
    </source>
</evidence>
<organism evidence="2 3">
    <name type="scientific">Lacihabitans lacunae</name>
    <dbReference type="NCBI Taxonomy" id="1028214"/>
    <lineage>
        <taxon>Bacteria</taxon>
        <taxon>Pseudomonadati</taxon>
        <taxon>Bacteroidota</taxon>
        <taxon>Cytophagia</taxon>
        <taxon>Cytophagales</taxon>
        <taxon>Leadbetterellaceae</taxon>
        <taxon>Lacihabitans</taxon>
    </lineage>
</organism>
<sequence length="82" mass="9351">MRNSIDKQTYRWLFNILHFFGAVLILITGLLMIDLKGFAPVTLTVTSVLLLMLLATYVWLKIDYAKQFKRKTSTIGDLASAK</sequence>
<feature type="transmembrane region" description="Helical" evidence="1">
    <location>
        <begin position="39"/>
        <end position="60"/>
    </location>
</feature>
<evidence type="ECO:0000313" key="2">
    <source>
        <dbReference type="EMBL" id="MFC3809989.1"/>
    </source>
</evidence>
<accession>A0ABV7YTT1</accession>
<keyword evidence="3" id="KW-1185">Reference proteome</keyword>